<dbReference type="Proteomes" id="UP000051999">
    <property type="component" value="Unassembled WGS sequence"/>
</dbReference>
<feature type="compositionally biased region" description="Polar residues" evidence="1">
    <location>
        <begin position="258"/>
        <end position="272"/>
    </location>
</feature>
<accession>A0A0R1RC34</accession>
<feature type="transmembrane region" description="Helical" evidence="2">
    <location>
        <begin position="36"/>
        <end position="53"/>
    </location>
</feature>
<dbReference type="PATRIC" id="fig|1114972.6.peg.701"/>
<proteinExistence type="predicted"/>
<keyword evidence="2" id="KW-0812">Transmembrane</keyword>
<keyword evidence="4" id="KW-1185">Reference proteome</keyword>
<reference evidence="3 4" key="1">
    <citation type="journal article" date="2015" name="Genome Announc.">
        <title>Expanding the biotechnology potential of lactobacilli through comparative genomics of 213 strains and associated genera.</title>
        <authorList>
            <person name="Sun Z."/>
            <person name="Harris H.M."/>
            <person name="McCann A."/>
            <person name="Guo C."/>
            <person name="Argimon S."/>
            <person name="Zhang W."/>
            <person name="Yang X."/>
            <person name="Jeffery I.B."/>
            <person name="Cooney J.C."/>
            <person name="Kagawa T.F."/>
            <person name="Liu W."/>
            <person name="Song Y."/>
            <person name="Salvetti E."/>
            <person name="Wrobel A."/>
            <person name="Rasinkangas P."/>
            <person name="Parkhill J."/>
            <person name="Rea M.C."/>
            <person name="O'Sullivan O."/>
            <person name="Ritari J."/>
            <person name="Douillard F.P."/>
            <person name="Paul Ross R."/>
            <person name="Yang R."/>
            <person name="Briner A.E."/>
            <person name="Felis G.E."/>
            <person name="de Vos W.M."/>
            <person name="Barrangou R."/>
            <person name="Klaenhammer T.R."/>
            <person name="Caufield P.W."/>
            <person name="Cui Y."/>
            <person name="Zhang H."/>
            <person name="O'Toole P.W."/>
        </authorList>
    </citation>
    <scope>NUCLEOTIDE SEQUENCE [LARGE SCALE GENOMIC DNA]</scope>
    <source>
        <strain evidence="3 4">DSM 15814</strain>
    </source>
</reference>
<feature type="region of interest" description="Disordered" evidence="1">
    <location>
        <begin position="254"/>
        <end position="301"/>
    </location>
</feature>
<dbReference type="RefSeq" id="WP_017262363.1">
    <property type="nucleotide sequence ID" value="NZ_AUAW01000013.1"/>
</dbReference>
<feature type="region of interest" description="Disordered" evidence="1">
    <location>
        <begin position="166"/>
        <end position="185"/>
    </location>
</feature>
<gene>
    <name evidence="3" type="ORF">FD35_GL000701</name>
</gene>
<evidence type="ECO:0000313" key="4">
    <source>
        <dbReference type="Proteomes" id="UP000051999"/>
    </source>
</evidence>
<sequence length="328" mass="36718">MFKQFIDICTKGVHRYQAWLRRVHQWLEDHFRLRKFLLPAIILGIMIGLVINTRMVPKITRFPDSALGTAQQVGGQNGAANITLQSRQYNQNQQFMVISMSLSGTTAQVVDPEFIHFKVSTMVPQDVRYELLPLANNFILVLKHLKPGYQGIQIIVTSKQPNIQALQQQASSQSSGAESSSSSSYKPAVASSKATFVINERKGFIDNKLQARSRTDYAVDSLKKSIVGERKSIKQQDKLIAVYKNQIIADRHEEDSAAQDSQYQVSDSSTAASYDPGADIKTQKGSIKDAQKTQKTSRHQIKLYEKQIDDVRSGKYKFGSDVSASTVK</sequence>
<comment type="caution">
    <text evidence="3">The sequence shown here is derived from an EMBL/GenBank/DDBJ whole genome shotgun (WGS) entry which is preliminary data.</text>
</comment>
<evidence type="ECO:0000256" key="2">
    <source>
        <dbReference type="SAM" id="Phobius"/>
    </source>
</evidence>
<dbReference type="OrthoDB" id="2320444at2"/>
<dbReference type="EMBL" id="AZFF01000012">
    <property type="protein sequence ID" value="KRL53998.1"/>
    <property type="molecule type" value="Genomic_DNA"/>
</dbReference>
<dbReference type="AlphaFoldDB" id="A0A0R1RC34"/>
<name>A0A0R1RC34_9LACO</name>
<keyword evidence="2" id="KW-0472">Membrane</keyword>
<evidence type="ECO:0000256" key="1">
    <source>
        <dbReference type="SAM" id="MobiDB-lite"/>
    </source>
</evidence>
<evidence type="ECO:0000313" key="3">
    <source>
        <dbReference type="EMBL" id="KRL53998.1"/>
    </source>
</evidence>
<keyword evidence="2" id="KW-1133">Transmembrane helix</keyword>
<organism evidence="3 4">
    <name type="scientific">Furfurilactobacillus rossiae DSM 15814</name>
    <dbReference type="NCBI Taxonomy" id="1114972"/>
    <lineage>
        <taxon>Bacteria</taxon>
        <taxon>Bacillati</taxon>
        <taxon>Bacillota</taxon>
        <taxon>Bacilli</taxon>
        <taxon>Lactobacillales</taxon>
        <taxon>Lactobacillaceae</taxon>
        <taxon>Furfurilactobacillus</taxon>
    </lineage>
</organism>
<dbReference type="STRING" id="1114972.FD35_GL000701"/>
<protein>
    <submittedName>
        <fullName evidence="3">Uncharacterized protein</fullName>
    </submittedName>
</protein>